<dbReference type="GO" id="GO:0045944">
    <property type="term" value="P:positive regulation of transcription by RNA polymerase II"/>
    <property type="evidence" value="ECO:0007669"/>
    <property type="project" value="TreeGrafter"/>
</dbReference>
<accession>A0A3Q3BG31</accession>
<dbReference type="GO" id="GO:0016605">
    <property type="term" value="C:PML body"/>
    <property type="evidence" value="ECO:0007669"/>
    <property type="project" value="TreeGrafter"/>
</dbReference>
<feature type="binding site" evidence="6">
    <location>
        <position position="66"/>
    </location>
    <ligand>
        <name>ATP</name>
        <dbReference type="ChEBI" id="CHEBI:30616"/>
    </ligand>
</feature>
<proteinExistence type="inferred from homology"/>
<sequence>ASERSLGNMGNTWFMQLRYNFPKLSKSTIIRGRLSDYIPEAIIGEGSFGQVARCRNVATQELVAIKIIDKYQMKAGKSEIRVMDHLRQLDPDKNNLVRFNEHFRYKRSHCLSFEILDISLFDYIAGRRCKSLTLMEIRVITQQMLVALDALKSIGLVHGDIKPDNIMLVDRSSLNVKLIDFGLAFQTSQIKKGWLVQNPSYRAFEVMLGLSFNEGIDMWSLGCVLGFLHIGNHFWPNNEYGVMKRIIDLIGQPDNDLLSDGVYTENFFYQPEEHSWGNWLKKPRDPLEVEDVQSFIDLLKKMFELDPQKRISPAEALGHNFITMKHLSGNPDTLWDSAPERSQGGPRERLVPPHCSKRGNLTQPSHLKVQEQQPPEAAAKKYVVRNKDIV</sequence>
<evidence type="ECO:0000256" key="5">
    <source>
        <dbReference type="ARBA" id="ARBA00022840"/>
    </source>
</evidence>
<dbReference type="GeneTree" id="ENSGT00940000164472"/>
<dbReference type="PANTHER" id="PTHR24058:SF53">
    <property type="entry name" value="HOMEODOMAIN-INTERACTING PROTEIN KINASE 2"/>
    <property type="match status" value="1"/>
</dbReference>
<dbReference type="GO" id="GO:0004674">
    <property type="term" value="F:protein serine/threonine kinase activity"/>
    <property type="evidence" value="ECO:0007669"/>
    <property type="project" value="UniProtKB-KW"/>
</dbReference>
<dbReference type="OMA" id="SIANTIH"/>
<dbReference type="InterPro" id="IPR008271">
    <property type="entry name" value="Ser/Thr_kinase_AS"/>
</dbReference>
<evidence type="ECO:0000256" key="3">
    <source>
        <dbReference type="ARBA" id="ARBA00022741"/>
    </source>
</evidence>
<dbReference type="InterPro" id="IPR017441">
    <property type="entry name" value="Protein_kinase_ATP_BS"/>
</dbReference>
<dbReference type="Gene3D" id="3.30.200.20">
    <property type="entry name" value="Phosphorylase Kinase, domain 1"/>
    <property type="match status" value="1"/>
</dbReference>
<feature type="region of interest" description="Disordered" evidence="8">
    <location>
        <begin position="332"/>
        <end position="390"/>
    </location>
</feature>
<evidence type="ECO:0000256" key="6">
    <source>
        <dbReference type="PROSITE-ProRule" id="PRU10141"/>
    </source>
</evidence>
<evidence type="ECO:0000313" key="10">
    <source>
        <dbReference type="Ensembl" id="ENSKMAP00000029043.1"/>
    </source>
</evidence>
<dbReference type="PROSITE" id="PS00107">
    <property type="entry name" value="PROTEIN_KINASE_ATP"/>
    <property type="match status" value="1"/>
</dbReference>
<dbReference type="Gene3D" id="1.10.510.10">
    <property type="entry name" value="Transferase(Phosphotransferase) domain 1"/>
    <property type="match status" value="1"/>
</dbReference>
<feature type="compositionally biased region" description="Polar residues" evidence="8">
    <location>
        <begin position="359"/>
        <end position="373"/>
    </location>
</feature>
<dbReference type="InterPro" id="IPR011009">
    <property type="entry name" value="Kinase-like_dom_sf"/>
</dbReference>
<keyword evidence="5 6" id="KW-0067">ATP-binding</keyword>
<name>A0A3Q3BG31_KRYMA</name>
<dbReference type="Pfam" id="PF00069">
    <property type="entry name" value="Pkinase"/>
    <property type="match status" value="1"/>
</dbReference>
<dbReference type="GO" id="GO:0042771">
    <property type="term" value="P:intrinsic apoptotic signaling pathway in response to DNA damage by p53 class mediator"/>
    <property type="evidence" value="ECO:0007669"/>
    <property type="project" value="TreeGrafter"/>
</dbReference>
<dbReference type="GO" id="GO:0003714">
    <property type="term" value="F:transcription corepressor activity"/>
    <property type="evidence" value="ECO:0007669"/>
    <property type="project" value="TreeGrafter"/>
</dbReference>
<feature type="domain" description="Protein kinase" evidence="9">
    <location>
        <begin position="37"/>
        <end position="322"/>
    </location>
</feature>
<dbReference type="GO" id="GO:0004713">
    <property type="term" value="F:protein tyrosine kinase activity"/>
    <property type="evidence" value="ECO:0007669"/>
    <property type="project" value="TreeGrafter"/>
</dbReference>
<evidence type="ECO:0000313" key="11">
    <source>
        <dbReference type="Proteomes" id="UP000264800"/>
    </source>
</evidence>
<keyword evidence="4" id="KW-0418">Kinase</keyword>
<dbReference type="SMART" id="SM00220">
    <property type="entry name" value="S_TKc"/>
    <property type="match status" value="1"/>
</dbReference>
<evidence type="ECO:0000256" key="8">
    <source>
        <dbReference type="SAM" id="MobiDB-lite"/>
    </source>
</evidence>
<dbReference type="InterPro" id="IPR000719">
    <property type="entry name" value="Prot_kinase_dom"/>
</dbReference>
<dbReference type="GO" id="GO:0007224">
    <property type="term" value="P:smoothened signaling pathway"/>
    <property type="evidence" value="ECO:0007669"/>
    <property type="project" value="TreeGrafter"/>
</dbReference>
<reference evidence="10" key="1">
    <citation type="submission" date="2025-08" db="UniProtKB">
        <authorList>
            <consortium name="Ensembl"/>
        </authorList>
    </citation>
    <scope>IDENTIFICATION</scope>
</reference>
<dbReference type="PANTHER" id="PTHR24058">
    <property type="entry name" value="DUAL SPECIFICITY PROTEIN KINASE"/>
    <property type="match status" value="1"/>
</dbReference>
<dbReference type="GO" id="GO:0046332">
    <property type="term" value="F:SMAD binding"/>
    <property type="evidence" value="ECO:0007669"/>
    <property type="project" value="TreeGrafter"/>
</dbReference>
<evidence type="ECO:0000256" key="7">
    <source>
        <dbReference type="RuleBase" id="RU000304"/>
    </source>
</evidence>
<dbReference type="AlphaFoldDB" id="A0A3Q3BG31"/>
<protein>
    <recommendedName>
        <fullName evidence="9">Protein kinase domain-containing protein</fullName>
    </recommendedName>
</protein>
<dbReference type="GO" id="GO:0005524">
    <property type="term" value="F:ATP binding"/>
    <property type="evidence" value="ECO:0007669"/>
    <property type="project" value="UniProtKB-UniRule"/>
</dbReference>
<dbReference type="GO" id="GO:0003713">
    <property type="term" value="F:transcription coactivator activity"/>
    <property type="evidence" value="ECO:0007669"/>
    <property type="project" value="TreeGrafter"/>
</dbReference>
<dbReference type="PROSITE" id="PS50011">
    <property type="entry name" value="PROTEIN_KINASE_DOM"/>
    <property type="match status" value="1"/>
</dbReference>
<organism evidence="10 11">
    <name type="scientific">Kryptolebias marmoratus</name>
    <name type="common">Mangrove killifish</name>
    <name type="synonym">Rivulus marmoratus</name>
    <dbReference type="NCBI Taxonomy" id="37003"/>
    <lineage>
        <taxon>Eukaryota</taxon>
        <taxon>Metazoa</taxon>
        <taxon>Chordata</taxon>
        <taxon>Craniata</taxon>
        <taxon>Vertebrata</taxon>
        <taxon>Euteleostomi</taxon>
        <taxon>Actinopterygii</taxon>
        <taxon>Neopterygii</taxon>
        <taxon>Teleostei</taxon>
        <taxon>Neoteleostei</taxon>
        <taxon>Acanthomorphata</taxon>
        <taxon>Ovalentaria</taxon>
        <taxon>Atherinomorphae</taxon>
        <taxon>Cyprinodontiformes</taxon>
        <taxon>Rivulidae</taxon>
        <taxon>Kryptolebias</taxon>
    </lineage>
</organism>
<dbReference type="InterPro" id="IPR050494">
    <property type="entry name" value="Ser_Thr_dual-spec_kinase"/>
</dbReference>
<evidence type="ECO:0000259" key="9">
    <source>
        <dbReference type="PROSITE" id="PS50011"/>
    </source>
</evidence>
<evidence type="ECO:0000256" key="1">
    <source>
        <dbReference type="ARBA" id="ARBA00022527"/>
    </source>
</evidence>
<comment type="similarity">
    <text evidence="7">Belongs to the protein kinase superfamily.</text>
</comment>
<reference evidence="10" key="2">
    <citation type="submission" date="2025-09" db="UniProtKB">
        <authorList>
            <consortium name="Ensembl"/>
        </authorList>
    </citation>
    <scope>IDENTIFICATION</scope>
</reference>
<keyword evidence="11" id="KW-1185">Reference proteome</keyword>
<evidence type="ECO:0000256" key="4">
    <source>
        <dbReference type="ARBA" id="ARBA00022777"/>
    </source>
</evidence>
<evidence type="ECO:0000256" key="2">
    <source>
        <dbReference type="ARBA" id="ARBA00022679"/>
    </source>
</evidence>
<keyword evidence="1 7" id="KW-0723">Serine/threonine-protein kinase</keyword>
<dbReference type="PROSITE" id="PS00108">
    <property type="entry name" value="PROTEIN_KINASE_ST"/>
    <property type="match status" value="1"/>
</dbReference>
<dbReference type="GO" id="GO:0005737">
    <property type="term" value="C:cytoplasm"/>
    <property type="evidence" value="ECO:0007669"/>
    <property type="project" value="TreeGrafter"/>
</dbReference>
<dbReference type="Proteomes" id="UP000264800">
    <property type="component" value="Unplaced"/>
</dbReference>
<dbReference type="Ensembl" id="ENSKMAT00000029406.1">
    <property type="protein sequence ID" value="ENSKMAP00000029043.1"/>
    <property type="gene ID" value="ENSKMAG00000021522.1"/>
</dbReference>
<keyword evidence="3 6" id="KW-0547">Nucleotide-binding</keyword>
<keyword evidence="2" id="KW-0808">Transferase</keyword>
<dbReference type="SUPFAM" id="SSF56112">
    <property type="entry name" value="Protein kinase-like (PK-like)"/>
    <property type="match status" value="1"/>
</dbReference>